<reference evidence="2 3" key="1">
    <citation type="submission" date="2023-06" db="EMBL/GenBank/DDBJ databases">
        <title>Roseiconus lacunae JC819 isolated from Gulf of Mannar region, Tamil Nadu.</title>
        <authorList>
            <person name="Pk S."/>
            <person name="Ch S."/>
            <person name="Ch V.R."/>
        </authorList>
    </citation>
    <scope>NUCLEOTIDE SEQUENCE [LARGE SCALE GENOMIC DNA]</scope>
    <source>
        <strain evidence="2 3">JC819</strain>
    </source>
</reference>
<sequence>MSNNGNGFAVVDVETTGFGSGDRVIEIGIVLLDHRLRIVDEYETLIDPERDLGPTHVHGITPKMISMAPSFGEVASAIAKRIGDRVIVAHNLIFDERMLGQEFGRLRAIFDPGVGICTLKLTKQKLPAACQMLGVDPPSHHRALADARASAGLLRALKPKCNGQPLKLGNVPGEISVRTHRRCADEGTLVLDRLISRVVYTEGDTRLLQYMDLLDWVLDDFVLTADERQHLNFLAEELSLSEAEIVRAHEQYFDAMVVGAKKDGIITQEENAALAFVANALGIPIDRVPAVTEPDCGCSSIPVGSSICFTGSFADSNGNKLPKAELEKLATNRGFTVVSNVTKSKCDVVVAVDPSSSSGKAKKAREFGKPVIASQDFLKQVQN</sequence>
<name>A0ABT7PFG3_9BACT</name>
<dbReference type="InterPro" id="IPR012337">
    <property type="entry name" value="RNaseH-like_sf"/>
</dbReference>
<keyword evidence="3" id="KW-1185">Reference proteome</keyword>
<dbReference type="SMART" id="SM00479">
    <property type="entry name" value="EXOIII"/>
    <property type="match status" value="1"/>
</dbReference>
<dbReference type="SUPFAM" id="SSF53098">
    <property type="entry name" value="Ribonuclease H-like"/>
    <property type="match status" value="1"/>
</dbReference>
<dbReference type="Proteomes" id="UP001239462">
    <property type="component" value="Unassembled WGS sequence"/>
</dbReference>
<dbReference type="RefSeq" id="WP_160149419.1">
    <property type="nucleotide sequence ID" value="NZ_JASZZN010000004.1"/>
</dbReference>
<accession>A0ABT7PFG3</accession>
<organism evidence="2 3">
    <name type="scientific">Roseiconus lacunae</name>
    <dbReference type="NCBI Taxonomy" id="2605694"/>
    <lineage>
        <taxon>Bacteria</taxon>
        <taxon>Pseudomonadati</taxon>
        <taxon>Planctomycetota</taxon>
        <taxon>Planctomycetia</taxon>
        <taxon>Pirellulales</taxon>
        <taxon>Pirellulaceae</taxon>
        <taxon>Roseiconus</taxon>
    </lineage>
</organism>
<keyword evidence="2" id="KW-0269">Exonuclease</keyword>
<dbReference type="Pfam" id="PF00929">
    <property type="entry name" value="RNase_T"/>
    <property type="match status" value="1"/>
</dbReference>
<dbReference type="PANTHER" id="PTHR30231">
    <property type="entry name" value="DNA POLYMERASE III SUBUNIT EPSILON"/>
    <property type="match status" value="1"/>
</dbReference>
<feature type="domain" description="Exonuclease" evidence="1">
    <location>
        <begin position="7"/>
        <end position="164"/>
    </location>
</feature>
<dbReference type="PANTHER" id="PTHR30231:SF37">
    <property type="entry name" value="EXODEOXYRIBONUCLEASE 10"/>
    <property type="match status" value="1"/>
</dbReference>
<evidence type="ECO:0000259" key="1">
    <source>
        <dbReference type="SMART" id="SM00479"/>
    </source>
</evidence>
<dbReference type="CDD" id="cd06127">
    <property type="entry name" value="DEDDh"/>
    <property type="match status" value="1"/>
</dbReference>
<protein>
    <submittedName>
        <fullName evidence="2">Exonuclease domain-containing protein</fullName>
    </submittedName>
</protein>
<keyword evidence="2" id="KW-0378">Hydrolase</keyword>
<keyword evidence="2" id="KW-0540">Nuclease</keyword>
<dbReference type="EMBL" id="JASZZN010000004">
    <property type="protein sequence ID" value="MDM4015113.1"/>
    <property type="molecule type" value="Genomic_DNA"/>
</dbReference>
<dbReference type="Gene3D" id="3.30.420.10">
    <property type="entry name" value="Ribonuclease H-like superfamily/Ribonuclease H"/>
    <property type="match status" value="1"/>
</dbReference>
<proteinExistence type="predicted"/>
<dbReference type="Gene3D" id="3.40.50.10190">
    <property type="entry name" value="BRCT domain"/>
    <property type="match status" value="1"/>
</dbReference>
<dbReference type="InterPro" id="IPR013520">
    <property type="entry name" value="Ribonucl_H"/>
</dbReference>
<evidence type="ECO:0000313" key="3">
    <source>
        <dbReference type="Proteomes" id="UP001239462"/>
    </source>
</evidence>
<dbReference type="GO" id="GO:0004527">
    <property type="term" value="F:exonuclease activity"/>
    <property type="evidence" value="ECO:0007669"/>
    <property type="project" value="UniProtKB-KW"/>
</dbReference>
<evidence type="ECO:0000313" key="2">
    <source>
        <dbReference type="EMBL" id="MDM4015113.1"/>
    </source>
</evidence>
<dbReference type="SUPFAM" id="SSF52113">
    <property type="entry name" value="BRCT domain"/>
    <property type="match status" value="1"/>
</dbReference>
<gene>
    <name evidence="2" type="ORF">QTN89_06700</name>
</gene>
<dbReference type="InterPro" id="IPR036397">
    <property type="entry name" value="RNaseH_sf"/>
</dbReference>
<comment type="caution">
    <text evidence="2">The sequence shown here is derived from an EMBL/GenBank/DDBJ whole genome shotgun (WGS) entry which is preliminary data.</text>
</comment>
<dbReference type="InterPro" id="IPR036420">
    <property type="entry name" value="BRCT_dom_sf"/>
</dbReference>